<dbReference type="KEGG" id="tng:GSTEN00037634G001"/>
<protein>
    <submittedName>
        <fullName evidence="1">(spotted green pufferfish) hypothetical protein</fullName>
    </submittedName>
</protein>
<feature type="non-terminal residue" evidence="1">
    <location>
        <position position="37"/>
    </location>
</feature>
<gene>
    <name evidence="1" type="ORF">GSTENG00037634001</name>
</gene>
<dbReference type="AlphaFoldDB" id="Q4RAA5"/>
<reference evidence="1" key="2">
    <citation type="submission" date="2004-02" db="EMBL/GenBank/DDBJ databases">
        <authorList>
            <consortium name="Genoscope"/>
            <consortium name="Whitehead Institute Centre for Genome Research"/>
        </authorList>
    </citation>
    <scope>NUCLEOTIDE SEQUENCE</scope>
</reference>
<comment type="caution">
    <text evidence="1">The sequence shown here is derived from an EMBL/GenBank/DDBJ whole genome shotgun (WGS) entry which is preliminary data.</text>
</comment>
<feature type="non-terminal residue" evidence="1">
    <location>
        <position position="1"/>
    </location>
</feature>
<proteinExistence type="predicted"/>
<dbReference type="EMBL" id="CAAE01024141">
    <property type="protein sequence ID" value="CAG14678.1"/>
    <property type="molecule type" value="Genomic_DNA"/>
</dbReference>
<organism evidence="1">
    <name type="scientific">Tetraodon nigroviridis</name>
    <name type="common">Spotted green pufferfish</name>
    <name type="synonym">Chelonodon nigroviridis</name>
    <dbReference type="NCBI Taxonomy" id="99883"/>
    <lineage>
        <taxon>Eukaryota</taxon>
        <taxon>Metazoa</taxon>
        <taxon>Chordata</taxon>
        <taxon>Craniata</taxon>
        <taxon>Vertebrata</taxon>
        <taxon>Euteleostomi</taxon>
        <taxon>Actinopterygii</taxon>
        <taxon>Neopterygii</taxon>
        <taxon>Teleostei</taxon>
        <taxon>Neoteleostei</taxon>
        <taxon>Acanthomorphata</taxon>
        <taxon>Eupercaria</taxon>
        <taxon>Tetraodontiformes</taxon>
        <taxon>Tetradontoidea</taxon>
        <taxon>Tetraodontidae</taxon>
        <taxon>Tetraodon</taxon>
    </lineage>
</organism>
<reference evidence="1" key="1">
    <citation type="journal article" date="2004" name="Nature">
        <title>Genome duplication in the teleost fish Tetraodon nigroviridis reveals the early vertebrate proto-karyotype.</title>
        <authorList>
            <person name="Jaillon O."/>
            <person name="Aury J.-M."/>
            <person name="Brunet F."/>
            <person name="Petit J.-L."/>
            <person name="Stange-Thomann N."/>
            <person name="Mauceli E."/>
            <person name="Bouneau L."/>
            <person name="Fischer C."/>
            <person name="Ozouf-Costaz C."/>
            <person name="Bernot A."/>
            <person name="Nicaud S."/>
            <person name="Jaffe D."/>
            <person name="Fisher S."/>
            <person name="Lutfalla G."/>
            <person name="Dossat C."/>
            <person name="Segurens B."/>
            <person name="Dasilva C."/>
            <person name="Salanoubat M."/>
            <person name="Levy M."/>
            <person name="Boudet N."/>
            <person name="Castellano S."/>
            <person name="Anthouard V."/>
            <person name="Jubin C."/>
            <person name="Castelli V."/>
            <person name="Katinka M."/>
            <person name="Vacherie B."/>
            <person name="Biemont C."/>
            <person name="Skalli Z."/>
            <person name="Cattolico L."/>
            <person name="Poulain J."/>
            <person name="De Berardinis V."/>
            <person name="Cruaud C."/>
            <person name="Duprat S."/>
            <person name="Brottier P."/>
            <person name="Coutanceau J.-P."/>
            <person name="Gouzy J."/>
            <person name="Parra G."/>
            <person name="Lardier G."/>
            <person name="Chapple C."/>
            <person name="McKernan K.J."/>
            <person name="McEwan P."/>
            <person name="Bosak S."/>
            <person name="Kellis M."/>
            <person name="Volff J.-N."/>
            <person name="Guigo R."/>
            <person name="Zody M.C."/>
            <person name="Mesirov J."/>
            <person name="Lindblad-Toh K."/>
            <person name="Birren B."/>
            <person name="Nusbaum C."/>
            <person name="Kahn D."/>
            <person name="Robinson-Rechavi M."/>
            <person name="Laudet V."/>
            <person name="Schachter V."/>
            <person name="Quetier F."/>
            <person name="Saurin W."/>
            <person name="Scarpelli C."/>
            <person name="Wincker P."/>
            <person name="Lander E.S."/>
            <person name="Weissenbach J."/>
            <person name="Roest Crollius H."/>
        </authorList>
    </citation>
    <scope>NUCLEOTIDE SEQUENCE [LARGE SCALE GENOMIC DNA]</scope>
</reference>
<name>Q4RAA5_TETNG</name>
<sequence>LHPDLMFLMFVLQRNKELEECIEIQRRQIKELEEKVG</sequence>
<accession>Q4RAA5</accession>
<evidence type="ECO:0000313" key="1">
    <source>
        <dbReference type="EMBL" id="CAG14678.1"/>
    </source>
</evidence>